<gene>
    <name evidence="1" type="ORF">ABOM_006407</name>
</gene>
<proteinExistence type="predicted"/>
<keyword evidence="2" id="KW-1185">Reference proteome</keyword>
<evidence type="ECO:0000313" key="2">
    <source>
        <dbReference type="Proteomes" id="UP000179179"/>
    </source>
</evidence>
<evidence type="ECO:0000313" key="1">
    <source>
        <dbReference type="EMBL" id="OGM45323.1"/>
    </source>
</evidence>
<sequence length="107" mass="11654">MILEYLEDNDYGSSYDDVDAAPNEARLPPDLIAAAACYIAAKNYEDHVAEHGRPESQEQAKEFVTGLSDAFIDHIIKKKSFDNTDAARAKDIASNDLGDALTASGEF</sequence>
<reference evidence="1 2" key="1">
    <citation type="journal article" date="2016" name="Genome Biol. Evol.">
        <title>Draft genome sequence of an aflatoxigenic Aspergillus species, A. bombycis.</title>
        <authorList>
            <person name="Moore G.G."/>
            <person name="Mack B.M."/>
            <person name="Beltz S.B."/>
            <person name="Gilbert M.K."/>
        </authorList>
    </citation>
    <scope>NUCLEOTIDE SEQUENCE [LARGE SCALE GENOMIC DNA]</scope>
    <source>
        <strain evidence="2">NRRL 26010</strain>
    </source>
</reference>
<dbReference type="RefSeq" id="XP_022389040.1">
    <property type="nucleotide sequence ID" value="XM_022533536.1"/>
</dbReference>
<dbReference type="PANTHER" id="PTHR37450">
    <property type="entry name" value="CIPC PROTEIN"/>
    <property type="match status" value="1"/>
</dbReference>
<dbReference type="STRING" id="109264.A0A1F8A0U0"/>
<accession>A0A1F8A0U0</accession>
<comment type="caution">
    <text evidence="1">The sequence shown here is derived from an EMBL/GenBank/DDBJ whole genome shotgun (WGS) entry which is preliminary data.</text>
</comment>
<name>A0A1F8A0U0_9EURO</name>
<dbReference type="Proteomes" id="UP000179179">
    <property type="component" value="Unassembled WGS sequence"/>
</dbReference>
<dbReference type="EMBL" id="LYCR01000044">
    <property type="protein sequence ID" value="OGM45323.1"/>
    <property type="molecule type" value="Genomic_DNA"/>
</dbReference>
<protein>
    <submittedName>
        <fullName evidence="1">Uncharacterized protein</fullName>
    </submittedName>
</protein>
<dbReference type="AlphaFoldDB" id="A0A1F8A0U0"/>
<dbReference type="PANTHER" id="PTHR37450:SF1">
    <property type="entry name" value="CIPC PROTEIN"/>
    <property type="match status" value="1"/>
</dbReference>
<dbReference type="InterPro" id="IPR022234">
    <property type="entry name" value="DUF3759"/>
</dbReference>
<dbReference type="Pfam" id="PF12585">
    <property type="entry name" value="DUF3759"/>
    <property type="match status" value="1"/>
</dbReference>
<dbReference type="GeneID" id="34449797"/>
<organism evidence="1 2">
    <name type="scientific">Aspergillus bombycis</name>
    <dbReference type="NCBI Taxonomy" id="109264"/>
    <lineage>
        <taxon>Eukaryota</taxon>
        <taxon>Fungi</taxon>
        <taxon>Dikarya</taxon>
        <taxon>Ascomycota</taxon>
        <taxon>Pezizomycotina</taxon>
        <taxon>Eurotiomycetes</taxon>
        <taxon>Eurotiomycetidae</taxon>
        <taxon>Eurotiales</taxon>
        <taxon>Aspergillaceae</taxon>
        <taxon>Aspergillus</taxon>
    </lineage>
</organism>